<dbReference type="Proteomes" id="UP000009097">
    <property type="component" value="Unassembled WGS sequence"/>
</dbReference>
<organism evidence="1 2">
    <name type="scientific">Fusarium oxysporum f. sp. lycopersici (strain 4287 / CBS 123668 / FGSC 9935 / NRRL 34936)</name>
    <name type="common">Fusarium vascular wilt of tomato</name>
    <dbReference type="NCBI Taxonomy" id="426428"/>
    <lineage>
        <taxon>Eukaryota</taxon>
        <taxon>Fungi</taxon>
        <taxon>Dikarya</taxon>
        <taxon>Ascomycota</taxon>
        <taxon>Pezizomycotina</taxon>
        <taxon>Sordariomycetes</taxon>
        <taxon>Hypocreomycetidae</taxon>
        <taxon>Hypocreales</taxon>
        <taxon>Nectriaceae</taxon>
        <taxon>Fusarium</taxon>
        <taxon>Fusarium oxysporum species complex</taxon>
    </lineage>
</organism>
<proteinExistence type="predicted"/>
<dbReference type="EMBL" id="DS231704">
    <property type="protein sequence ID" value="KNB06238.1"/>
    <property type="molecule type" value="Genomic_DNA"/>
</dbReference>
<protein>
    <submittedName>
        <fullName evidence="1">Uncharacterized protein</fullName>
    </submittedName>
</protein>
<reference evidence="1" key="2">
    <citation type="journal article" date="2010" name="Nature">
        <title>Comparative genomics reveals mobile pathogenicity chromosomes in Fusarium.</title>
        <authorList>
            <person name="Ma L.J."/>
            <person name="van der Does H.C."/>
            <person name="Borkovich K.A."/>
            <person name="Coleman J.J."/>
            <person name="Daboussi M.J."/>
            <person name="Di Pietro A."/>
            <person name="Dufresne M."/>
            <person name="Freitag M."/>
            <person name="Grabherr M."/>
            <person name="Henrissat B."/>
            <person name="Houterman P.M."/>
            <person name="Kang S."/>
            <person name="Shim W.B."/>
            <person name="Woloshuk C."/>
            <person name="Xie X."/>
            <person name="Xu J.R."/>
            <person name="Antoniw J."/>
            <person name="Baker S.E."/>
            <person name="Bluhm B.H."/>
            <person name="Breakspear A."/>
            <person name="Brown D.W."/>
            <person name="Butchko R.A."/>
            <person name="Chapman S."/>
            <person name="Coulson R."/>
            <person name="Coutinho P.M."/>
            <person name="Danchin E.G."/>
            <person name="Diener A."/>
            <person name="Gale L.R."/>
            <person name="Gardiner D.M."/>
            <person name="Goff S."/>
            <person name="Hammond-Kosack K.E."/>
            <person name="Hilburn K."/>
            <person name="Hua-Van A."/>
            <person name="Jonkers W."/>
            <person name="Kazan K."/>
            <person name="Kodira C.D."/>
            <person name="Koehrsen M."/>
            <person name="Kumar L."/>
            <person name="Lee Y.H."/>
            <person name="Li L."/>
            <person name="Manners J.M."/>
            <person name="Miranda-Saavedra D."/>
            <person name="Mukherjee M."/>
            <person name="Park G."/>
            <person name="Park J."/>
            <person name="Park S.Y."/>
            <person name="Proctor R.H."/>
            <person name="Regev A."/>
            <person name="Ruiz-Roldan M.C."/>
            <person name="Sain D."/>
            <person name="Sakthikumar S."/>
            <person name="Sykes S."/>
            <person name="Schwartz D.C."/>
            <person name="Turgeon B.G."/>
            <person name="Wapinski I."/>
            <person name="Yoder O."/>
            <person name="Young S."/>
            <person name="Zeng Q."/>
            <person name="Zhou S."/>
            <person name="Galagan J."/>
            <person name="Cuomo C.A."/>
            <person name="Kistler H.C."/>
            <person name="Rep M."/>
        </authorList>
    </citation>
    <scope>NUCLEOTIDE SEQUENCE [LARGE SCALE GENOMIC DNA]</scope>
    <source>
        <strain evidence="1">4287</strain>
    </source>
</reference>
<evidence type="ECO:0000313" key="2">
    <source>
        <dbReference type="Proteomes" id="UP000009097"/>
    </source>
</evidence>
<gene>
    <name evidence="1" type="ORF">FOXG_19608</name>
</gene>
<accession>A0A0J9V528</accession>
<name>A0A0J9V528_FUSO4</name>
<dbReference type="GeneID" id="28960314"/>
<evidence type="ECO:0000313" key="1">
    <source>
        <dbReference type="EMBL" id="KNB06238.1"/>
    </source>
</evidence>
<sequence>MAQRRLFCETELRKKSPRKWGYHKAIDRDASSLGTLQLL</sequence>
<dbReference type="AlphaFoldDB" id="A0A0J9V528"/>
<dbReference type="VEuPathDB" id="FungiDB:FOXG_19608"/>
<reference evidence="1" key="1">
    <citation type="submission" date="2007-04" db="EMBL/GenBank/DDBJ databases">
        <authorList>
            <consortium name="The Broad Institute Genome Sequencing Platform"/>
            <person name="Birren B."/>
            <person name="Lander E."/>
            <person name="Galagan J."/>
            <person name="Nusbaum C."/>
            <person name="Devon K."/>
            <person name="Ma L.-J."/>
            <person name="Jaffe D."/>
            <person name="Butler J."/>
            <person name="Alvarez P."/>
            <person name="Gnerre S."/>
            <person name="Grabherr M."/>
            <person name="Kleber M."/>
            <person name="Mauceli E."/>
            <person name="Brockman W."/>
            <person name="MacCallum I.A."/>
            <person name="Young S."/>
            <person name="LaButti K."/>
            <person name="DeCaprio D."/>
            <person name="Crawford M."/>
            <person name="Koehrsen M."/>
            <person name="Engels R."/>
            <person name="Montgomery P."/>
            <person name="Pearson M."/>
            <person name="Howarth C."/>
            <person name="Larson L."/>
            <person name="White J."/>
            <person name="O'Leary S."/>
            <person name="Kodira C."/>
            <person name="Zeng Q."/>
            <person name="Yandava C."/>
            <person name="Alvarado L."/>
            <person name="Kistler C."/>
            <person name="Shim W.-B."/>
            <person name="Kang S."/>
            <person name="Woloshuk C."/>
        </authorList>
    </citation>
    <scope>NUCLEOTIDE SEQUENCE</scope>
    <source>
        <strain evidence="1">4287</strain>
    </source>
</reference>
<dbReference type="RefSeq" id="XP_018244283.1">
    <property type="nucleotide sequence ID" value="XM_018399869.1"/>
</dbReference>
<dbReference type="KEGG" id="fox:FOXG_19608"/>